<dbReference type="InterPro" id="IPR027486">
    <property type="entry name" value="Ribosomal_uS10_dom"/>
</dbReference>
<evidence type="ECO:0000256" key="11">
    <source>
        <dbReference type="SAM" id="Coils"/>
    </source>
</evidence>
<proteinExistence type="inferred from homology"/>
<dbReference type="CDD" id="cd00157">
    <property type="entry name" value="Rho"/>
    <property type="match status" value="1"/>
</dbReference>
<dbReference type="Pfam" id="PF00071">
    <property type="entry name" value="Ras"/>
    <property type="match status" value="1"/>
</dbReference>
<evidence type="ECO:0000256" key="7">
    <source>
        <dbReference type="ARBA" id="ARBA00022980"/>
    </source>
</evidence>
<dbReference type="PRINTS" id="PR00449">
    <property type="entry name" value="RASTRNSFRMNG"/>
</dbReference>
<feature type="domain" description="VPS37 C-terminal" evidence="13">
    <location>
        <begin position="78"/>
        <end position="167"/>
    </location>
</feature>
<dbReference type="WBParaSite" id="PgR079_g006_t01">
    <property type="protein sequence ID" value="PgR079_g006_t01"/>
    <property type="gene ID" value="PgR079_g006"/>
</dbReference>
<keyword evidence="14" id="KW-1185">Reference proteome</keyword>
<evidence type="ECO:0000313" key="15">
    <source>
        <dbReference type="WBParaSite" id="PgR079_g006_t01"/>
    </source>
</evidence>
<keyword evidence="9" id="KW-0687">Ribonucleoprotein</keyword>
<feature type="region of interest" description="Disordered" evidence="12">
    <location>
        <begin position="533"/>
        <end position="575"/>
    </location>
</feature>
<dbReference type="SMART" id="SM00175">
    <property type="entry name" value="RAB"/>
    <property type="match status" value="1"/>
</dbReference>
<dbReference type="GO" id="GO:0007264">
    <property type="term" value="P:small GTPase-mediated signal transduction"/>
    <property type="evidence" value="ECO:0007669"/>
    <property type="project" value="InterPro"/>
</dbReference>
<evidence type="ECO:0000256" key="3">
    <source>
        <dbReference type="ARBA" id="ARBA00022448"/>
    </source>
</evidence>
<dbReference type="InterPro" id="IPR009851">
    <property type="entry name" value="Mod_r"/>
</dbReference>
<dbReference type="PROSITE" id="PS51421">
    <property type="entry name" value="RAS"/>
    <property type="match status" value="1"/>
</dbReference>
<dbReference type="SUPFAM" id="SSF140111">
    <property type="entry name" value="Endosomal sorting complex assembly domain"/>
    <property type="match status" value="1"/>
</dbReference>
<dbReference type="GO" id="GO:0005840">
    <property type="term" value="C:ribosome"/>
    <property type="evidence" value="ECO:0007669"/>
    <property type="project" value="UniProtKB-KW"/>
</dbReference>
<keyword evidence="5" id="KW-0967">Endosome</keyword>
<keyword evidence="8" id="KW-0342">GTP-binding</keyword>
<dbReference type="AlphaFoldDB" id="A0A915C1L2"/>
<keyword evidence="7" id="KW-0689">Ribosomal protein</keyword>
<organism evidence="14 15">
    <name type="scientific">Parascaris univalens</name>
    <name type="common">Nematode worm</name>
    <dbReference type="NCBI Taxonomy" id="6257"/>
    <lineage>
        <taxon>Eukaryota</taxon>
        <taxon>Metazoa</taxon>
        <taxon>Ecdysozoa</taxon>
        <taxon>Nematoda</taxon>
        <taxon>Chromadorea</taxon>
        <taxon>Rhabditida</taxon>
        <taxon>Spirurina</taxon>
        <taxon>Ascaridomorpha</taxon>
        <taxon>Ascaridoidea</taxon>
        <taxon>Ascarididae</taxon>
        <taxon>Parascaris</taxon>
    </lineage>
</organism>
<dbReference type="GO" id="GO:0003924">
    <property type="term" value="F:GTPase activity"/>
    <property type="evidence" value="ECO:0007669"/>
    <property type="project" value="InterPro"/>
</dbReference>
<comment type="similarity">
    <text evidence="2">Belongs to the VPS37 family.</text>
</comment>
<dbReference type="SMART" id="SM00174">
    <property type="entry name" value="RHO"/>
    <property type="match status" value="1"/>
</dbReference>
<dbReference type="SUPFAM" id="SSF52540">
    <property type="entry name" value="P-loop containing nucleoside triphosphate hydrolases"/>
    <property type="match status" value="1"/>
</dbReference>
<protein>
    <submittedName>
        <fullName evidence="15">VPS37 C-terminal domain-containing protein</fullName>
    </submittedName>
</protein>
<dbReference type="PROSITE" id="PS51420">
    <property type="entry name" value="RHO"/>
    <property type="match status" value="1"/>
</dbReference>
<sequence length="1064" mass="120554">MSQIRNMSNEQLNALLSDNAKIDAIIESIPQVRTLPTEREMGLVQNKSLAEWNLSQEPRLEEAKKKLLNTYDEAIKIKAEVEELKAKLDSMSEQRSLDTSSALLQAATQSAEDESEAIVDRFMKGEIDVDQFIKEFMEKKMLAHMRRIKSEKLLSILRQQQYTAPSTISNSTPYPLQGGGIYPQAPAAVQCRTLSTLRDQAIKLEPKYLYEPKFEDPRIYPEYNIVNVRLQGYDYVPLEKFQSYVHKIAKRFNFKVIESYAVAAQTQRVVVYKPNSTIVDSEIELSIYDRVVRIANVPTVRLPLFISIIHTHLPVGVKMTVKEHEKADEDYRYIPDLLLKQKQEELKSLDDPMLFPQPGSRMSNRSEPMLRVRARRMPSADRPIRPNSAYERVPSKLATSRNYQAPLRRRKTPEVPSDLAEILPEVLLPKLSPKMAIANTTVQSSTISENEETSRERINIFKDSVLSEIITRGVFTDRVIKDCLNHQIARNNRLTAVKMKLNASTSAHQREETIATKRHNSIPTRRMNMERKIPTSSSGTKQMNEDGPYLKRTEDVNGGATHKAKEDEEVNSGAADKAINENNELAEVEEHLASLEFLRNISAERYIPIQNADTEEFGLAQRNGITCLLLKFSAKLYNLNLNGTNIVSEICDKQPTGVTYDVDFNDENRLQIPKISSPNVKINGYCALNDSKKNAAYLQIKWNTEDRKKSLKLYFVTANVKTLVKQLEELRWLMSNVTYIESFSGQSVEFSSSDVVISAPLKQKFVCGDKLNISLHSDRFKDYILELEPEIHAQPYNAAVDRANIYVCERTRRRTLAESFQNKMTIASGVVLGIASVSMLAGYSFVSTKEREIEAGVRFNEAVRVVECVNKTAETCRMEKKLKLVVLGDSCVGKTSLLFAYTENRLLENYTATVLENWAVSVTIDQKQYTVNLFDTAGQEDYAHIRCLSYPQTDVFLMCFSLVDPKTLESCKMVWLPEIQKYVGSQTPIVLVGTKEDLVEYAPPSQRVDPVVAQQIADSIGAVSFVQCSSLTLRGVKRVFDESLLAAIGRTPIEPDRKPCCCIC</sequence>
<name>A0A915C1L2_PARUN</name>
<evidence type="ECO:0000256" key="1">
    <source>
        <dbReference type="ARBA" id="ARBA00004177"/>
    </source>
</evidence>
<dbReference type="Pfam" id="PF00338">
    <property type="entry name" value="Ribosomal_S10"/>
    <property type="match status" value="1"/>
</dbReference>
<dbReference type="InterPro" id="IPR005225">
    <property type="entry name" value="Small_GTP-bd"/>
</dbReference>
<evidence type="ECO:0000256" key="8">
    <source>
        <dbReference type="ARBA" id="ARBA00023134"/>
    </source>
</evidence>
<dbReference type="PROSITE" id="PS51314">
    <property type="entry name" value="VPS37_C"/>
    <property type="match status" value="1"/>
</dbReference>
<dbReference type="PROSITE" id="PS51419">
    <property type="entry name" value="RAB"/>
    <property type="match status" value="1"/>
</dbReference>
<feature type="coiled-coil region" evidence="11">
    <location>
        <begin position="60"/>
        <end position="94"/>
    </location>
</feature>
<dbReference type="GO" id="GO:0015031">
    <property type="term" value="P:protein transport"/>
    <property type="evidence" value="ECO:0007669"/>
    <property type="project" value="UniProtKB-UniRule"/>
</dbReference>
<keyword evidence="6 10" id="KW-0653">Protein transport</keyword>
<keyword evidence="4" id="KW-0547">Nucleotide-binding</keyword>
<dbReference type="InterPro" id="IPR036838">
    <property type="entry name" value="Ribosomal_uS10_dom_sf"/>
</dbReference>
<dbReference type="InterPro" id="IPR003578">
    <property type="entry name" value="Small_GTPase_Rho"/>
</dbReference>
<dbReference type="InterPro" id="IPR029012">
    <property type="entry name" value="Helix_hairpin_bin_sf"/>
</dbReference>
<accession>A0A915C1L2</accession>
<dbReference type="Gene3D" id="3.40.50.300">
    <property type="entry name" value="P-loop containing nucleotide triphosphate hydrolases"/>
    <property type="match status" value="1"/>
</dbReference>
<dbReference type="SUPFAM" id="SSF54999">
    <property type="entry name" value="Ribosomal protein S10"/>
    <property type="match status" value="1"/>
</dbReference>
<dbReference type="InterPro" id="IPR001806">
    <property type="entry name" value="Small_GTPase"/>
</dbReference>
<evidence type="ECO:0000256" key="6">
    <source>
        <dbReference type="ARBA" id="ARBA00022927"/>
    </source>
</evidence>
<dbReference type="NCBIfam" id="TIGR00231">
    <property type="entry name" value="small_GTP"/>
    <property type="match status" value="1"/>
</dbReference>
<evidence type="ECO:0000313" key="14">
    <source>
        <dbReference type="Proteomes" id="UP000887569"/>
    </source>
</evidence>
<evidence type="ECO:0000256" key="10">
    <source>
        <dbReference type="PROSITE-ProRule" id="PRU00646"/>
    </source>
</evidence>
<evidence type="ECO:0000256" key="2">
    <source>
        <dbReference type="ARBA" id="ARBA00007617"/>
    </source>
</evidence>
<keyword evidence="11" id="KW-0175">Coiled coil</keyword>
<dbReference type="GO" id="GO:0000813">
    <property type="term" value="C:ESCRT I complex"/>
    <property type="evidence" value="ECO:0007669"/>
    <property type="project" value="UniProtKB-ARBA"/>
</dbReference>
<comment type="subcellular location">
    <subcellularLocation>
        <location evidence="1">Endosome</location>
    </subcellularLocation>
</comment>
<dbReference type="Gene3D" id="1.10.287.660">
    <property type="entry name" value="Helix hairpin bin"/>
    <property type="match status" value="1"/>
</dbReference>
<reference evidence="15" key="1">
    <citation type="submission" date="2022-11" db="UniProtKB">
        <authorList>
            <consortium name="WormBaseParasite"/>
        </authorList>
    </citation>
    <scope>IDENTIFICATION</scope>
</reference>
<keyword evidence="3 10" id="KW-0813">Transport</keyword>
<dbReference type="GO" id="GO:1990904">
    <property type="term" value="C:ribonucleoprotein complex"/>
    <property type="evidence" value="ECO:0007669"/>
    <property type="project" value="UniProtKB-KW"/>
</dbReference>
<evidence type="ECO:0000256" key="4">
    <source>
        <dbReference type="ARBA" id="ARBA00022741"/>
    </source>
</evidence>
<evidence type="ECO:0000256" key="9">
    <source>
        <dbReference type="ARBA" id="ARBA00023274"/>
    </source>
</evidence>
<evidence type="ECO:0000259" key="13">
    <source>
        <dbReference type="PROSITE" id="PS51314"/>
    </source>
</evidence>
<dbReference type="SMART" id="SM01403">
    <property type="entry name" value="Ribosomal_S10"/>
    <property type="match status" value="1"/>
</dbReference>
<dbReference type="InterPro" id="IPR037202">
    <property type="entry name" value="ESCRT_assembly_dom"/>
</dbReference>
<dbReference type="PANTHER" id="PTHR24072">
    <property type="entry name" value="RHO FAMILY GTPASE"/>
    <property type="match status" value="1"/>
</dbReference>
<dbReference type="Proteomes" id="UP000887569">
    <property type="component" value="Unplaced"/>
</dbReference>
<dbReference type="InterPro" id="IPR027417">
    <property type="entry name" value="P-loop_NTPase"/>
</dbReference>
<dbReference type="Pfam" id="PF07200">
    <property type="entry name" value="Mod_r"/>
    <property type="match status" value="1"/>
</dbReference>
<evidence type="ECO:0000256" key="12">
    <source>
        <dbReference type="SAM" id="MobiDB-lite"/>
    </source>
</evidence>
<evidence type="ECO:0000256" key="5">
    <source>
        <dbReference type="ARBA" id="ARBA00022753"/>
    </source>
</evidence>
<dbReference type="SMART" id="SM00173">
    <property type="entry name" value="RAS"/>
    <property type="match status" value="1"/>
</dbReference>
<dbReference type="GO" id="GO:0005525">
    <property type="term" value="F:GTP binding"/>
    <property type="evidence" value="ECO:0007669"/>
    <property type="project" value="UniProtKB-KW"/>
</dbReference>